<reference evidence="1 3" key="3">
    <citation type="journal article" date="2015" name="BMC Genomics">
        <title>The completed genome sequence of the pathogenic ascomycete fungus Fusarium graminearum.</title>
        <authorList>
            <person name="King R."/>
            <person name="Urban M."/>
            <person name="Hammond-Kosack M.C."/>
            <person name="Hassani-Pak K."/>
            <person name="Hammond-Kosack K.E."/>
        </authorList>
    </citation>
    <scope>NUCLEOTIDE SEQUENCE [LARGE SCALE GENOMIC DNA]</scope>
    <source>
        <strain evidence="3">ATCC MYA-4620 / CBS 123657 / FGSC 9075 / NRRL 31084 / PH-1</strain>
        <strain evidence="1">PH-1</strain>
    </source>
</reference>
<accession>A0A0E0S443</accession>
<dbReference type="Gene3D" id="3.80.10.10">
    <property type="entry name" value="Ribonuclease Inhibitor"/>
    <property type="match status" value="1"/>
</dbReference>
<evidence type="ECO:0000313" key="1">
    <source>
        <dbReference type="EMBL" id="CEF78268.1"/>
    </source>
</evidence>
<dbReference type="EMBL" id="HG970333">
    <property type="protein sequence ID" value="CEF78268.1"/>
    <property type="molecule type" value="Genomic_DNA"/>
</dbReference>
<proteinExistence type="predicted"/>
<sequence length="468" mass="53600">MSLLSLPTEILEQICQELCLHCKNVPSNEHSYFTYSDQYTPPETEALINLCLACKSLAQIALPYVYHRPRGPLFFPFVRIFHAKPGLGQLVKHLSVAQVLLLHWHSDARSYNFLDYVPAFLEACDHMSHTHLYQDARICQFNPMPKSIIRRLNLPTLTTFDDERDALFITCALSLMPNLEKLEIGLGDHWSFRWCRPNSLASLRELTITQGVFDEGPPDGSAIRGLLEAAPGLEKLEFSEVIHELHESTSPYLSHTNVKELIFNASTVPTNNLKALMDGFPSLETFYFGWESRMAWPGTMGERRLSPSIMTEIVMRRKDTIKHLSLDLGSLDSRWSRRLQNLSGMSVLETLNIHGSMLPEGSGKQPEVFLTVSEILPCSIREFGIMGESDRYLWEQVLDLIITSSVKHPQLERVTVANEDLVNEDWVYTFTSACNKRNIEFSMDEPKHWRTLTRPLSYWVEDGKLREQ</sequence>
<dbReference type="eggNOG" id="ENOG502T4A2">
    <property type="taxonomic scope" value="Eukaryota"/>
</dbReference>
<reference evidence="2" key="4">
    <citation type="submission" date="2017-01" db="UniProtKB">
        <authorList>
            <consortium name="EnsemblFungi"/>
        </authorList>
    </citation>
    <scope>IDENTIFICATION</scope>
    <source>
        <strain evidence="2">PH-1 / ATCC MYA-4620 / FGSC 9075 / NRRL 31084</strain>
    </source>
</reference>
<dbReference type="InParanoid" id="A0A098DH69"/>
<accession>A0A098DH69</accession>
<dbReference type="EnsemblFungi" id="CEF78268">
    <property type="protein sequence ID" value="CEF78268"/>
    <property type="gene ID" value="FGRRES_16264"/>
</dbReference>
<organism evidence="1 3">
    <name type="scientific">Gibberella zeae (strain ATCC MYA-4620 / CBS 123657 / FGSC 9075 / NRRL 31084 / PH-1)</name>
    <name type="common">Wheat head blight fungus</name>
    <name type="synonym">Fusarium graminearum</name>
    <dbReference type="NCBI Taxonomy" id="229533"/>
    <lineage>
        <taxon>Eukaryota</taxon>
        <taxon>Fungi</taxon>
        <taxon>Dikarya</taxon>
        <taxon>Ascomycota</taxon>
        <taxon>Pezizomycotina</taxon>
        <taxon>Sordariomycetes</taxon>
        <taxon>Hypocreomycetidae</taxon>
        <taxon>Hypocreales</taxon>
        <taxon>Nectriaceae</taxon>
        <taxon>Fusarium</taxon>
    </lineage>
</organism>
<name>A0A098DH69_GIBZE</name>
<reference evidence="2 3" key="1">
    <citation type="journal article" date="2007" name="Science">
        <title>The Fusarium graminearum genome reveals a link between localized polymorphism and pathogen specialization.</title>
        <authorList>
            <person name="Cuomo C.A."/>
            <person name="Gueldener U."/>
            <person name="Xu J.-R."/>
            <person name="Trail F."/>
            <person name="Turgeon B.G."/>
            <person name="Di Pietro A."/>
            <person name="Walton J.D."/>
            <person name="Ma L.-J."/>
            <person name="Baker S.E."/>
            <person name="Rep M."/>
            <person name="Adam G."/>
            <person name="Antoniw J."/>
            <person name="Baldwin T."/>
            <person name="Calvo S.E."/>
            <person name="Chang Y.-L."/>
            <person name="DeCaprio D."/>
            <person name="Gale L.R."/>
            <person name="Gnerre S."/>
            <person name="Goswami R.S."/>
            <person name="Hammond-Kosack K."/>
            <person name="Harris L.J."/>
            <person name="Hilburn K."/>
            <person name="Kennell J.C."/>
            <person name="Kroken S."/>
            <person name="Magnuson J.K."/>
            <person name="Mannhaupt G."/>
            <person name="Mauceli E.W."/>
            <person name="Mewes H.-W."/>
            <person name="Mitterbauer R."/>
            <person name="Muehlbauer G."/>
            <person name="Muensterkoetter M."/>
            <person name="Nelson D."/>
            <person name="O'Donnell K."/>
            <person name="Ouellet T."/>
            <person name="Qi W."/>
            <person name="Quesneville H."/>
            <person name="Roncero M.I.G."/>
            <person name="Seong K.-Y."/>
            <person name="Tetko I.V."/>
            <person name="Urban M."/>
            <person name="Waalwijk C."/>
            <person name="Ward T.J."/>
            <person name="Yao J."/>
            <person name="Birren B.W."/>
            <person name="Kistler H.C."/>
        </authorList>
    </citation>
    <scope>NUCLEOTIDE SEQUENCE [LARGE SCALE GENOMIC DNA]</scope>
    <source>
        <strain evidence="3">ATCC MYA-4620 / CBS 123657 / FGSC 9075 / NRRL 31084 / PH-1</strain>
        <strain evidence="2">PH-1 / ATCC MYA-4620 / FGSC 9075 / NRRL 31084</strain>
    </source>
</reference>
<keyword evidence="3" id="KW-1185">Reference proteome</keyword>
<dbReference type="AlphaFoldDB" id="A0A098DH69"/>
<dbReference type="VEuPathDB" id="FungiDB:FGRAMPH1_01G12931"/>
<dbReference type="Proteomes" id="UP000070720">
    <property type="component" value="Chromosome 2"/>
</dbReference>
<gene>
    <name evidence="2" type="primary">FG03458.1</name>
    <name evidence="1" type="ORF">FGRAMPH1_01T12931</name>
</gene>
<evidence type="ECO:0000313" key="3">
    <source>
        <dbReference type="Proteomes" id="UP000070720"/>
    </source>
</evidence>
<dbReference type="InterPro" id="IPR032675">
    <property type="entry name" value="LRR_dom_sf"/>
</dbReference>
<protein>
    <submittedName>
        <fullName evidence="1">Chromosome 2, complete genome</fullName>
    </submittedName>
</protein>
<evidence type="ECO:0000313" key="2">
    <source>
        <dbReference type="EnsemblFungi" id="CEF78268"/>
    </source>
</evidence>
<dbReference type="SUPFAM" id="SSF52047">
    <property type="entry name" value="RNI-like"/>
    <property type="match status" value="1"/>
</dbReference>
<reference evidence="2 3" key="2">
    <citation type="journal article" date="2010" name="Nature">
        <title>Comparative genomics reveals mobile pathogenicity chromosomes in Fusarium.</title>
        <authorList>
            <person name="Ma L.J."/>
            <person name="van der Does H.C."/>
            <person name="Borkovich K.A."/>
            <person name="Coleman J.J."/>
            <person name="Daboussi M.J."/>
            <person name="Di Pietro A."/>
            <person name="Dufresne M."/>
            <person name="Freitag M."/>
            <person name="Grabherr M."/>
            <person name="Henrissat B."/>
            <person name="Houterman P.M."/>
            <person name="Kang S."/>
            <person name="Shim W.B."/>
            <person name="Woloshuk C."/>
            <person name="Xie X."/>
            <person name="Xu J.R."/>
            <person name="Antoniw J."/>
            <person name="Baker S.E."/>
            <person name="Bluhm B.H."/>
            <person name="Breakspear A."/>
            <person name="Brown D.W."/>
            <person name="Butchko R.A."/>
            <person name="Chapman S."/>
            <person name="Coulson R."/>
            <person name="Coutinho P.M."/>
            <person name="Danchin E.G."/>
            <person name="Diener A."/>
            <person name="Gale L.R."/>
            <person name="Gardiner D.M."/>
            <person name="Goff S."/>
            <person name="Hammond-Kosack K.E."/>
            <person name="Hilburn K."/>
            <person name="Hua-Van A."/>
            <person name="Jonkers W."/>
            <person name="Kazan K."/>
            <person name="Kodira C.D."/>
            <person name="Koehrsen M."/>
            <person name="Kumar L."/>
            <person name="Lee Y.H."/>
            <person name="Li L."/>
            <person name="Manners J.M."/>
            <person name="Miranda-Saavedra D."/>
            <person name="Mukherjee M."/>
            <person name="Park G."/>
            <person name="Park J."/>
            <person name="Park S.Y."/>
            <person name="Proctor R.H."/>
            <person name="Regev A."/>
            <person name="Ruiz-Roldan M.C."/>
            <person name="Sain D."/>
            <person name="Sakthikumar S."/>
            <person name="Sykes S."/>
            <person name="Schwartz D.C."/>
            <person name="Turgeon B.G."/>
            <person name="Wapinski I."/>
            <person name="Yoder O."/>
            <person name="Young S."/>
            <person name="Zeng Q."/>
            <person name="Zhou S."/>
            <person name="Galagan J."/>
            <person name="Cuomo C.A."/>
            <person name="Kistler H.C."/>
            <person name="Rep M."/>
        </authorList>
    </citation>
    <scope>GENOME REANNOTATION</scope>
    <source>
        <strain evidence="3">ATCC MYA-4620 / CBS 123657 / FGSC 9075 / NRRL 31084 / PH-1</strain>
        <strain evidence="2">PH-1 / ATCC MYA-4620 / FGSC 9075 / NRRL 31084</strain>
    </source>
</reference>